<dbReference type="SUPFAM" id="SSF52402">
    <property type="entry name" value="Adenine nucleotide alpha hydrolases-like"/>
    <property type="match status" value="1"/>
</dbReference>
<name>A0A5B9D5D4_9ARCH</name>
<dbReference type="Gene3D" id="3.40.50.620">
    <property type="entry name" value="HUPs"/>
    <property type="match status" value="1"/>
</dbReference>
<accession>A0A5B9D5D4</accession>
<feature type="binding site" evidence="2">
    <location>
        <position position="91"/>
    </location>
    <ligand>
        <name>ATP</name>
        <dbReference type="ChEBI" id="CHEBI:30616"/>
    </ligand>
</feature>
<dbReference type="CDD" id="cd01993">
    <property type="entry name" value="TtuA-like"/>
    <property type="match status" value="1"/>
</dbReference>
<dbReference type="Pfam" id="PF22082">
    <property type="entry name" value="TtuA_LIM_N"/>
    <property type="match status" value="1"/>
</dbReference>
<evidence type="ECO:0000313" key="6">
    <source>
        <dbReference type="Proteomes" id="UP000321408"/>
    </source>
</evidence>
<dbReference type="AlphaFoldDB" id="A0A5B9D5D4"/>
<dbReference type="InterPro" id="IPR000541">
    <property type="entry name" value="Ncs6/Tuc1/Ctu1"/>
</dbReference>
<dbReference type="GO" id="GO:0002143">
    <property type="term" value="P:tRNA wobble position uridine thiolation"/>
    <property type="evidence" value="ECO:0007669"/>
    <property type="project" value="TreeGrafter"/>
</dbReference>
<dbReference type="NCBIfam" id="TIGR00269">
    <property type="entry name" value="TIGR00269 family protein"/>
    <property type="match status" value="1"/>
</dbReference>
<proteinExistence type="predicted"/>
<dbReference type="RefSeq" id="WP_147661278.1">
    <property type="nucleotide sequence ID" value="NZ_CP042905.2"/>
</dbReference>
<keyword evidence="2" id="KW-0067">ATP-binding</keyword>
<feature type="binding site" evidence="2">
    <location>
        <position position="189"/>
    </location>
    <ligand>
        <name>ATP</name>
        <dbReference type="ChEBI" id="CHEBI:30616"/>
    </ligand>
</feature>
<protein>
    <submittedName>
        <fullName evidence="5">TIGR00269 family protein</fullName>
    </submittedName>
</protein>
<dbReference type="InterPro" id="IPR035107">
    <property type="entry name" value="tRNA_thiolation_TtcA_Ctu1"/>
</dbReference>
<dbReference type="GO" id="GO:0002144">
    <property type="term" value="C:cytosolic tRNA wobble base thiouridylase complex"/>
    <property type="evidence" value="ECO:0007669"/>
    <property type="project" value="TreeGrafter"/>
</dbReference>
<feature type="binding site" evidence="2">
    <location>
        <position position="68"/>
    </location>
    <ligand>
        <name>ATP</name>
        <dbReference type="ChEBI" id="CHEBI:30616"/>
    </ligand>
</feature>
<reference evidence="5 6" key="2">
    <citation type="journal article" date="2024" name="Int. J. Syst. Evol. Microbiol.">
        <title>Promethearchaeum syntrophicum gen. nov., sp. nov., an anaerobic, obligately syntrophic archaeon, the first isolate of the lineage 'Asgard' archaea, and proposal of the new archaeal phylum Promethearchaeota phyl. nov. and kingdom Promethearchaeati regn. nov.</title>
        <authorList>
            <person name="Imachi H."/>
            <person name="Nobu M.K."/>
            <person name="Kato S."/>
            <person name="Takaki Y."/>
            <person name="Miyazaki M."/>
            <person name="Miyata M."/>
            <person name="Ogawara M."/>
            <person name="Saito Y."/>
            <person name="Sakai S."/>
            <person name="Tahara Y.O."/>
            <person name="Takano Y."/>
            <person name="Tasumi E."/>
            <person name="Uematsu K."/>
            <person name="Yoshimura T."/>
            <person name="Itoh T."/>
            <person name="Ohkuma M."/>
            <person name="Takai K."/>
        </authorList>
    </citation>
    <scope>NUCLEOTIDE SEQUENCE [LARGE SCALE GENOMIC DNA]</scope>
    <source>
        <strain evidence="5 6">MK-D1</strain>
    </source>
</reference>
<sequence length="340" mass="39358">MSRAKYCKFFTECKSKAVYRIPHSNLALCKDHFIANVDKRVQKLILKSHIIHRERKNKILIALSGGKDSQVLLSIMKKLYPDNIELHGLYIELGISENNYSKDSGIIARSLCDKLEIPFHKIDVKEKNGFNIDDIHNLKQVIKKQKQKPLDDRIRGECSYCGLIKRHYINKFAVDNGFSVVLTGHNLTDEATSLVNNFFNVDIGFLKKPGYFLESKTKNLISRLKPLFYINEEEIAMYAYLDNIEHLPTECPYSAQASNIKIKKTLLEIEQYRRGNMISLLRRYYKVMQPEIEKANSSEKHLDRICVECGSPTFSKICNFCKTTEKMLETLKKHKIQVDG</sequence>
<evidence type="ECO:0000313" key="5">
    <source>
        <dbReference type="EMBL" id="QEE14319.1"/>
    </source>
</evidence>
<dbReference type="GeneID" id="41328138"/>
<dbReference type="KEGG" id="psyt:DSAG12_00132"/>
<dbReference type="GO" id="GO:0005524">
    <property type="term" value="F:ATP binding"/>
    <property type="evidence" value="ECO:0007669"/>
    <property type="project" value="UniProtKB-KW"/>
</dbReference>
<keyword evidence="6" id="KW-1185">Reference proteome</keyword>
<reference evidence="5 6" key="1">
    <citation type="journal article" date="2020" name="Nature">
        <title>Isolation of an archaeon at the prokaryote-eukaryote interface.</title>
        <authorList>
            <person name="Imachi H."/>
            <person name="Nobu M.K."/>
            <person name="Nakahara N."/>
            <person name="Morono Y."/>
            <person name="Ogawara M."/>
            <person name="Takaki Y."/>
            <person name="Takano Y."/>
            <person name="Uematsu K."/>
            <person name="Ikuta T."/>
            <person name="Ito M."/>
            <person name="Matsui Y."/>
            <person name="Miyazaki M."/>
            <person name="Murata K."/>
            <person name="Saito Y."/>
            <person name="Sakai S."/>
            <person name="Song C."/>
            <person name="Tasumi E."/>
            <person name="Yamanaka Y."/>
            <person name="Yamaguchi T."/>
            <person name="Kamagata Y."/>
            <person name="Tamaki H."/>
            <person name="Takai K."/>
        </authorList>
    </citation>
    <scope>NUCLEOTIDE SEQUENCE [LARGE SCALE GENOMIC DNA]</scope>
    <source>
        <strain evidence="5 6">MK-D1</strain>
    </source>
</reference>
<dbReference type="GO" id="GO:0016740">
    <property type="term" value="F:transferase activity"/>
    <property type="evidence" value="ECO:0007669"/>
    <property type="project" value="UniProtKB-KW"/>
</dbReference>
<keyword evidence="1" id="KW-0808">Transferase</keyword>
<evidence type="ECO:0000259" key="4">
    <source>
        <dbReference type="Pfam" id="PF22082"/>
    </source>
</evidence>
<dbReference type="PANTHER" id="PTHR11807">
    <property type="entry name" value="ATPASES OF THE PP SUPERFAMILY-RELATED"/>
    <property type="match status" value="1"/>
</dbReference>
<dbReference type="Pfam" id="PF01171">
    <property type="entry name" value="ATP_bind_3"/>
    <property type="match status" value="1"/>
</dbReference>
<dbReference type="PANTHER" id="PTHR11807:SF12">
    <property type="entry name" value="CYTOPLASMIC TRNA 2-THIOLATION PROTEIN 1"/>
    <property type="match status" value="1"/>
</dbReference>
<dbReference type="GO" id="GO:0000049">
    <property type="term" value="F:tRNA binding"/>
    <property type="evidence" value="ECO:0007669"/>
    <property type="project" value="InterPro"/>
</dbReference>
<dbReference type="InterPro" id="IPR054306">
    <property type="entry name" value="TtuA-like_LIM_N"/>
</dbReference>
<evidence type="ECO:0000256" key="1">
    <source>
        <dbReference type="ARBA" id="ARBA00022679"/>
    </source>
</evidence>
<keyword evidence="2" id="KW-0547">Nucleotide-binding</keyword>
<gene>
    <name evidence="5" type="ORF">DSAG12_00132</name>
</gene>
<feature type="binding site" evidence="2">
    <location>
        <position position="184"/>
    </location>
    <ligand>
        <name>ATP</name>
        <dbReference type="ChEBI" id="CHEBI:30616"/>
    </ligand>
</feature>
<feature type="binding site" evidence="2">
    <location>
        <begin position="62"/>
        <end position="64"/>
    </location>
    <ligand>
        <name>ATP</name>
        <dbReference type="ChEBI" id="CHEBI:30616"/>
    </ligand>
</feature>
<dbReference type="Proteomes" id="UP000321408">
    <property type="component" value="Chromosome"/>
</dbReference>
<feature type="domain" description="tRNA(Ile)-lysidine/2-thiocytidine synthase N-terminal" evidence="3">
    <location>
        <begin position="58"/>
        <end position="244"/>
    </location>
</feature>
<dbReference type="InterPro" id="IPR011063">
    <property type="entry name" value="TilS/TtcA_N"/>
</dbReference>
<feature type="domain" description="2-thiouridine synthetase TtuA-like N-terminal LIM" evidence="4">
    <location>
        <begin position="13"/>
        <end position="34"/>
    </location>
</feature>
<dbReference type="EMBL" id="CP042905">
    <property type="protein sequence ID" value="QEE14319.1"/>
    <property type="molecule type" value="Genomic_DNA"/>
</dbReference>
<organism evidence="5 6">
    <name type="scientific">Promethearchaeum syntrophicum</name>
    <dbReference type="NCBI Taxonomy" id="2594042"/>
    <lineage>
        <taxon>Archaea</taxon>
        <taxon>Promethearchaeati</taxon>
        <taxon>Promethearchaeota</taxon>
        <taxon>Promethearchaeia</taxon>
        <taxon>Promethearchaeales</taxon>
        <taxon>Promethearchaeaceae</taxon>
        <taxon>Promethearchaeum</taxon>
    </lineage>
</organism>
<dbReference type="OrthoDB" id="33422at2157"/>
<evidence type="ECO:0000259" key="3">
    <source>
        <dbReference type="Pfam" id="PF01171"/>
    </source>
</evidence>
<dbReference type="InterPro" id="IPR014729">
    <property type="entry name" value="Rossmann-like_a/b/a_fold"/>
</dbReference>
<dbReference type="PIRSF" id="PIRSF004976">
    <property type="entry name" value="ATPase_YdaO"/>
    <property type="match status" value="1"/>
</dbReference>
<evidence type="ECO:0000256" key="2">
    <source>
        <dbReference type="PIRSR" id="PIRSR004976-51"/>
    </source>
</evidence>